<dbReference type="EMBL" id="CP009249">
    <property type="protein sequence ID" value="APT92232.1"/>
    <property type="molecule type" value="Genomic_DNA"/>
</dbReference>
<dbReference type="STRING" id="161895.CPHO_04255"/>
<organism evidence="9 10">
    <name type="scientific">Corynebacterium phocae</name>
    <dbReference type="NCBI Taxonomy" id="161895"/>
    <lineage>
        <taxon>Bacteria</taxon>
        <taxon>Bacillati</taxon>
        <taxon>Actinomycetota</taxon>
        <taxon>Actinomycetes</taxon>
        <taxon>Mycobacteriales</taxon>
        <taxon>Corynebacteriaceae</taxon>
        <taxon>Corynebacterium</taxon>
    </lineage>
</organism>
<keyword evidence="10" id="KW-1185">Reference proteome</keyword>
<evidence type="ECO:0000256" key="2">
    <source>
        <dbReference type="ARBA" id="ARBA00022475"/>
    </source>
</evidence>
<gene>
    <name evidence="9" type="ORF">CPHO_04255</name>
</gene>
<dbReference type="RefSeq" id="WP_075733498.1">
    <property type="nucleotide sequence ID" value="NZ_CP009249.1"/>
</dbReference>
<evidence type="ECO:0000256" key="6">
    <source>
        <dbReference type="ARBA" id="ARBA00023136"/>
    </source>
</evidence>
<dbReference type="PANTHER" id="PTHR37820:SF1">
    <property type="entry name" value="CELL DIVISION PROTEIN FTSQ"/>
    <property type="match status" value="1"/>
</dbReference>
<dbReference type="PANTHER" id="PTHR37820">
    <property type="entry name" value="CELL DIVISION PROTEIN DIVIB"/>
    <property type="match status" value="1"/>
</dbReference>
<dbReference type="InterPro" id="IPR034746">
    <property type="entry name" value="POTRA"/>
</dbReference>
<keyword evidence="7" id="KW-0131">Cell cycle</keyword>
<dbReference type="GO" id="GO:0005886">
    <property type="term" value="C:plasma membrane"/>
    <property type="evidence" value="ECO:0007669"/>
    <property type="project" value="TreeGrafter"/>
</dbReference>
<dbReference type="AlphaFoldDB" id="A0A1L7D2M3"/>
<dbReference type="OrthoDB" id="9790760at2"/>
<proteinExistence type="predicted"/>
<reference evidence="9 10" key="1">
    <citation type="submission" date="2014-08" db="EMBL/GenBank/DDBJ databases">
        <title>Complete genome sequence of Corynebacterium phocae M408/89/1(T)(=DSM 44612(T)), isolated from the common seal (Phoca vitulina).</title>
        <authorList>
            <person name="Ruckert C."/>
            <person name="Albersmeier A."/>
            <person name="Winkler A."/>
            <person name="Kalinowski J."/>
        </authorList>
    </citation>
    <scope>NUCLEOTIDE SEQUENCE [LARGE SCALE GENOMIC DNA]</scope>
    <source>
        <strain evidence="9 10">M408/89/1</strain>
    </source>
</reference>
<evidence type="ECO:0000313" key="10">
    <source>
        <dbReference type="Proteomes" id="UP000185491"/>
    </source>
</evidence>
<dbReference type="Pfam" id="PF08478">
    <property type="entry name" value="POTRA_1"/>
    <property type="match status" value="1"/>
</dbReference>
<dbReference type="Proteomes" id="UP000185491">
    <property type="component" value="Chromosome"/>
</dbReference>
<keyword evidence="5" id="KW-1133">Transmembrane helix</keyword>
<keyword evidence="2" id="KW-1003">Cell membrane</keyword>
<evidence type="ECO:0000259" key="8">
    <source>
        <dbReference type="PROSITE" id="PS51779"/>
    </source>
</evidence>
<dbReference type="KEGG" id="cpho:CPHO_04255"/>
<dbReference type="GO" id="GO:0051301">
    <property type="term" value="P:cell division"/>
    <property type="evidence" value="ECO:0007669"/>
    <property type="project" value="UniProtKB-KW"/>
</dbReference>
<evidence type="ECO:0000256" key="7">
    <source>
        <dbReference type="ARBA" id="ARBA00023306"/>
    </source>
</evidence>
<protein>
    <recommendedName>
        <fullName evidence="8">POTRA domain-containing protein</fullName>
    </recommendedName>
</protein>
<sequence>MSFKESAVVALGVLLTLVALGGLVYAVPVFKVSEVAVEGASHLSHEAVVEATGAQMGENLVRFSASDAAAGVAQLPWVKTVTVERHFPGTVEVVLTERDAVAYTQSPEGPHLIDSDGLEFVIDVPPAEAVELRGGGPASQNWEGAIDILAALPPQLRSQAEFLETEDKFNYLFHLKDGRTVIWGAAEDNANKARAMAAALKLEGGELNVSNPELVTTR</sequence>
<evidence type="ECO:0000313" key="9">
    <source>
        <dbReference type="EMBL" id="APT92232.1"/>
    </source>
</evidence>
<dbReference type="InterPro" id="IPR013685">
    <property type="entry name" value="POTRA_FtsQ_type"/>
</dbReference>
<accession>A0A1L7D2M3</accession>
<name>A0A1L7D2M3_9CORY</name>
<evidence type="ECO:0000256" key="3">
    <source>
        <dbReference type="ARBA" id="ARBA00022618"/>
    </source>
</evidence>
<feature type="domain" description="POTRA" evidence="8">
    <location>
        <begin position="30"/>
        <end position="98"/>
    </location>
</feature>
<comment type="subcellular location">
    <subcellularLocation>
        <location evidence="1">Membrane</location>
    </subcellularLocation>
</comment>
<keyword evidence="4" id="KW-0812">Transmembrane</keyword>
<dbReference type="PROSITE" id="PS51779">
    <property type="entry name" value="POTRA"/>
    <property type="match status" value="1"/>
</dbReference>
<evidence type="ECO:0000256" key="1">
    <source>
        <dbReference type="ARBA" id="ARBA00004370"/>
    </source>
</evidence>
<evidence type="ECO:0000256" key="4">
    <source>
        <dbReference type="ARBA" id="ARBA00022692"/>
    </source>
</evidence>
<evidence type="ECO:0000256" key="5">
    <source>
        <dbReference type="ARBA" id="ARBA00022989"/>
    </source>
</evidence>
<keyword evidence="3" id="KW-0132">Cell division</keyword>
<dbReference type="InterPro" id="IPR050487">
    <property type="entry name" value="FtsQ_DivIB"/>
</dbReference>
<dbReference type="Gene3D" id="3.10.20.310">
    <property type="entry name" value="membrane protein fhac"/>
    <property type="match status" value="1"/>
</dbReference>
<keyword evidence="6" id="KW-0472">Membrane</keyword>